<gene>
    <name evidence="1" type="ORF">V7S43_017197</name>
</gene>
<proteinExistence type="predicted"/>
<dbReference type="AlphaFoldDB" id="A0ABD3ETM4"/>
<dbReference type="EMBL" id="JBIMZQ010000060">
    <property type="protein sequence ID" value="KAL3657818.1"/>
    <property type="molecule type" value="Genomic_DNA"/>
</dbReference>
<protein>
    <recommendedName>
        <fullName evidence="3">Pentacotripeptide-repeat region of PRORP domain-containing protein</fullName>
    </recommendedName>
</protein>
<dbReference type="Proteomes" id="UP001632037">
    <property type="component" value="Unassembled WGS sequence"/>
</dbReference>
<organism evidence="1 2">
    <name type="scientific">Phytophthora oleae</name>
    <dbReference type="NCBI Taxonomy" id="2107226"/>
    <lineage>
        <taxon>Eukaryota</taxon>
        <taxon>Sar</taxon>
        <taxon>Stramenopiles</taxon>
        <taxon>Oomycota</taxon>
        <taxon>Peronosporomycetes</taxon>
        <taxon>Peronosporales</taxon>
        <taxon>Peronosporaceae</taxon>
        <taxon>Phytophthora</taxon>
    </lineage>
</organism>
<comment type="caution">
    <text evidence="1">The sequence shown here is derived from an EMBL/GenBank/DDBJ whole genome shotgun (WGS) entry which is preliminary data.</text>
</comment>
<keyword evidence="2" id="KW-1185">Reference proteome</keyword>
<sequence length="740" mass="84234">MRLLLQVGSRARLLRAPRASPHFVAPLLVTTNSPATYPVPRFPSSVRFLHEGNAKVDASEPPSAVLAVAADLKKHQSFKPDMNTEKQYVLRRRIKNIDTTYHEALQAFNVLRSRDLKLTKTMYLSLLYKASRAGRPEIVLSLYQGFLEDEKQGFVQRNSRPRAAWPQLSIVRMQMQRLVLWAMVDTQRYQEIRSFYQRELANSFNKLGIYEADAFNFLLRMECTVKLSDEQVYGLRQRVETLLNVMERLSLHTSYSSSHALFRLIFHRSKFFVDHWVDRDDVDEESATDSPEVMAELIIGYMERFPHALALDPKRISVAVSTAAGAGQHEASKVLLQFGSTNHVPIDAGSFAHAVESAPDDERRIKIADLYIDAKEHELVYTTQNADRSIVNHLLFQAVHDGNFKHTMELLHEMQFYRNKASTQTVRQLFKSIAAYRAKLSRARSTADADRDLAESPTIMELFVKFPDVIPRTVHSFTQGIRYSLFAGEMDTALDLMRAALWAKDVLLWPDSYSQMLYPLLAGGRRGGDESSDANMFDRLEVERCFDQQHPKQRTVLNSLVVNICQSNDDFSTMLVCLDRWQAQGHPPMSRRLMNRVFEVISKQLQQAKKKKGAVTPGTDIIVDGMKLSYLAFLIRYHKIVTWDTWTLERAIVRARTSGLYADVVALLAEADSRGFVLNSTASIVSLCVLEEVGEPSAVVAYAEKMKANDVWEKAVSKDSVVQEILDRALARREGQEPHQ</sequence>
<evidence type="ECO:0008006" key="3">
    <source>
        <dbReference type="Google" id="ProtNLM"/>
    </source>
</evidence>
<accession>A0ABD3ETM4</accession>
<evidence type="ECO:0000313" key="1">
    <source>
        <dbReference type="EMBL" id="KAL3657818.1"/>
    </source>
</evidence>
<name>A0ABD3ETM4_9STRA</name>
<reference evidence="1 2" key="1">
    <citation type="submission" date="2024-09" db="EMBL/GenBank/DDBJ databases">
        <title>Genome sequencing and assembly of Phytophthora oleae, isolate VK10A, causative agent of rot of olive drupes.</title>
        <authorList>
            <person name="Conti Taguali S."/>
            <person name="Riolo M."/>
            <person name="La Spada F."/>
            <person name="Cacciola S.O."/>
            <person name="Dionisio G."/>
        </authorList>
    </citation>
    <scope>NUCLEOTIDE SEQUENCE [LARGE SCALE GENOMIC DNA]</scope>
    <source>
        <strain evidence="1 2">VK10A</strain>
    </source>
</reference>
<evidence type="ECO:0000313" key="2">
    <source>
        <dbReference type="Proteomes" id="UP001632037"/>
    </source>
</evidence>